<comment type="caution">
    <text evidence="2">The sequence shown here is derived from an EMBL/GenBank/DDBJ whole genome shotgun (WGS) entry which is preliminary data.</text>
</comment>
<dbReference type="GO" id="GO:0006508">
    <property type="term" value="P:proteolysis"/>
    <property type="evidence" value="ECO:0007669"/>
    <property type="project" value="InterPro"/>
</dbReference>
<dbReference type="GO" id="GO:0008236">
    <property type="term" value="F:serine-type peptidase activity"/>
    <property type="evidence" value="ECO:0007669"/>
    <property type="project" value="InterPro"/>
</dbReference>
<dbReference type="EMBL" id="MFYX01000033">
    <property type="protein sequence ID" value="OGK06253.1"/>
    <property type="molecule type" value="Genomic_DNA"/>
</dbReference>
<organism evidence="2 3">
    <name type="scientific">Candidatus Raymondbacteria bacterium RIFOXYD12_FULL_49_13</name>
    <dbReference type="NCBI Taxonomy" id="1817890"/>
    <lineage>
        <taxon>Bacteria</taxon>
        <taxon>Raymondiibacteriota</taxon>
    </lineage>
</organism>
<evidence type="ECO:0000259" key="1">
    <source>
        <dbReference type="Pfam" id="PF00326"/>
    </source>
</evidence>
<gene>
    <name evidence="2" type="ORF">A2519_08240</name>
</gene>
<feature type="domain" description="Peptidase S9 prolyl oligopeptidase catalytic" evidence="1">
    <location>
        <begin position="105"/>
        <end position="253"/>
    </location>
</feature>
<dbReference type="InterPro" id="IPR001375">
    <property type="entry name" value="Peptidase_S9_cat"/>
</dbReference>
<dbReference type="AlphaFoldDB" id="A0A1F7FI06"/>
<evidence type="ECO:0000313" key="2">
    <source>
        <dbReference type="EMBL" id="OGK06253.1"/>
    </source>
</evidence>
<accession>A0A1F7FI06</accession>
<dbReference type="InterPro" id="IPR029058">
    <property type="entry name" value="AB_hydrolase_fold"/>
</dbReference>
<proteinExistence type="predicted"/>
<dbReference type="SUPFAM" id="SSF53474">
    <property type="entry name" value="alpha/beta-Hydrolases"/>
    <property type="match status" value="1"/>
</dbReference>
<reference evidence="2 3" key="1">
    <citation type="journal article" date="2016" name="Nat. Commun.">
        <title>Thousands of microbial genomes shed light on interconnected biogeochemical processes in an aquifer system.</title>
        <authorList>
            <person name="Anantharaman K."/>
            <person name="Brown C.T."/>
            <person name="Hug L.A."/>
            <person name="Sharon I."/>
            <person name="Castelle C.J."/>
            <person name="Probst A.J."/>
            <person name="Thomas B.C."/>
            <person name="Singh A."/>
            <person name="Wilkins M.J."/>
            <person name="Karaoz U."/>
            <person name="Brodie E.L."/>
            <person name="Williams K.H."/>
            <person name="Hubbard S.S."/>
            <person name="Banfield J.F."/>
        </authorList>
    </citation>
    <scope>NUCLEOTIDE SEQUENCE [LARGE SCALE GENOMIC DNA]</scope>
</reference>
<dbReference type="Pfam" id="PF00326">
    <property type="entry name" value="Peptidase_S9"/>
    <property type="match status" value="1"/>
</dbReference>
<protein>
    <recommendedName>
        <fullName evidence="1">Peptidase S9 prolyl oligopeptidase catalytic domain-containing protein</fullName>
    </recommendedName>
</protein>
<dbReference type="Proteomes" id="UP000179243">
    <property type="component" value="Unassembled WGS sequence"/>
</dbReference>
<name>A0A1F7FI06_UNCRA</name>
<dbReference type="Gene3D" id="3.40.50.1820">
    <property type="entry name" value="alpha/beta hydrolase"/>
    <property type="match status" value="1"/>
</dbReference>
<sequence>MIAVCGIGDYTMGGPVMKQTPSPIKYDDTSIVAWNSDFSIVEIPSSMDSAVQKAYFRKSNAQDRKPLLISLHTWSGDYAQTDELTRYASAKDWNYIHPDFRGPNWTKKACCSKYVIADIDDAITYALQNALVDTDRIYVVGASGGGYATLSMFMKSRHSISRFSSWVPISDLVAWYHETVQRKSEFPYAQQIADCVGSTASGLNETEARERSPLYWETPRKKLERTKLNIFTGIYDGVKGSVPITHSIRFYNKVLKDLGVADSAYYVTNQETALLLETRKPLRNFGKIGDRYICLKKEYKNISLVIFTGEHEMLPAYAFESLR</sequence>
<evidence type="ECO:0000313" key="3">
    <source>
        <dbReference type="Proteomes" id="UP000179243"/>
    </source>
</evidence>